<evidence type="ECO:0000313" key="1">
    <source>
        <dbReference type="EMBL" id="KAL2833018.1"/>
    </source>
</evidence>
<name>A0ABR4IZ10_9EURO</name>
<sequence length="355" mass="39212">MKYIELLIGMGDVYFRQDTLESIPLATQMYIEASHVFGLQPVKVPQLGKQAAKTYEQLGSLNAISNATIDMKLEFLFYVEPGKHGRVSQIEVPQQRLPSNYIKSGYFCEAKACHMGAPIDYSALQGAQAKGDGVAGILSDLDSPMPRYQFSYIIRQALELAKELKRTGQKLLSFKEKKDAEALSALRLSHQNSILDLTVRIMENRKAEIERAVDVQEEERSWMEMRLDYFLTLTVDKKVPVMGGDTNEQIPMSPYEKLEIELASTAADYTFASSVVKAKADLALAIPMITKKCQPMGIGEDTVTGGTQVGQAMVSVFDALDRAAHGFTAGSAQAARLGAASRSLQERRLKANICR</sequence>
<keyword evidence="2" id="KW-1185">Reference proteome</keyword>
<reference evidence="1 2" key="1">
    <citation type="submission" date="2024-07" db="EMBL/GenBank/DDBJ databases">
        <title>Section-level genome sequencing and comparative genomics of Aspergillus sections Usti and Cavernicolus.</title>
        <authorList>
            <consortium name="Lawrence Berkeley National Laboratory"/>
            <person name="Nybo J.L."/>
            <person name="Vesth T.C."/>
            <person name="Theobald S."/>
            <person name="Frisvad J.C."/>
            <person name="Larsen T.O."/>
            <person name="Kjaerboelling I."/>
            <person name="Rothschild-Mancinelli K."/>
            <person name="Lyhne E.K."/>
            <person name="Kogle M.E."/>
            <person name="Barry K."/>
            <person name="Clum A."/>
            <person name="Na H."/>
            <person name="Ledsgaard L."/>
            <person name="Lin J."/>
            <person name="Lipzen A."/>
            <person name="Kuo A."/>
            <person name="Riley R."/>
            <person name="Mondo S."/>
            <person name="LaButti K."/>
            <person name="Haridas S."/>
            <person name="Pangalinan J."/>
            <person name="Salamov A.A."/>
            <person name="Simmons B.A."/>
            <person name="Magnuson J.K."/>
            <person name="Chen J."/>
            <person name="Drula E."/>
            <person name="Henrissat B."/>
            <person name="Wiebenga A."/>
            <person name="Lubbers R.J."/>
            <person name="Gomes A.C."/>
            <person name="Makela M.R."/>
            <person name="Stajich J."/>
            <person name="Grigoriev I.V."/>
            <person name="Mortensen U.H."/>
            <person name="De vries R.P."/>
            <person name="Baker S.E."/>
            <person name="Andersen M.R."/>
        </authorList>
    </citation>
    <scope>NUCLEOTIDE SEQUENCE [LARGE SCALE GENOMIC DNA]</scope>
    <source>
        <strain evidence="1 2">CBS 600.67</strain>
    </source>
</reference>
<evidence type="ECO:0000313" key="2">
    <source>
        <dbReference type="Proteomes" id="UP001610335"/>
    </source>
</evidence>
<organism evidence="1 2">
    <name type="scientific">Aspergillus cavernicola</name>
    <dbReference type="NCBI Taxonomy" id="176166"/>
    <lineage>
        <taxon>Eukaryota</taxon>
        <taxon>Fungi</taxon>
        <taxon>Dikarya</taxon>
        <taxon>Ascomycota</taxon>
        <taxon>Pezizomycotina</taxon>
        <taxon>Eurotiomycetes</taxon>
        <taxon>Eurotiomycetidae</taxon>
        <taxon>Eurotiales</taxon>
        <taxon>Aspergillaceae</taxon>
        <taxon>Aspergillus</taxon>
        <taxon>Aspergillus subgen. Nidulantes</taxon>
    </lineage>
</organism>
<protein>
    <submittedName>
        <fullName evidence="1">Uncharacterized protein</fullName>
    </submittedName>
</protein>
<accession>A0ABR4IZ10</accession>
<dbReference type="EMBL" id="JBFXLS010000005">
    <property type="protein sequence ID" value="KAL2833018.1"/>
    <property type="molecule type" value="Genomic_DNA"/>
</dbReference>
<gene>
    <name evidence="1" type="ORF">BDW59DRAFT_157157</name>
</gene>
<dbReference type="Proteomes" id="UP001610335">
    <property type="component" value="Unassembled WGS sequence"/>
</dbReference>
<comment type="caution">
    <text evidence="1">The sequence shown here is derived from an EMBL/GenBank/DDBJ whole genome shotgun (WGS) entry which is preliminary data.</text>
</comment>
<proteinExistence type="predicted"/>